<gene>
    <name evidence="2" type="ORF">Gilli_1082</name>
</gene>
<dbReference type="EMBL" id="JH594606">
    <property type="protein sequence ID" value="EHQ01758.1"/>
    <property type="molecule type" value="Genomic_DNA"/>
</dbReference>
<dbReference type="GO" id="GO:0032259">
    <property type="term" value="P:methylation"/>
    <property type="evidence" value="ECO:0007669"/>
    <property type="project" value="UniProtKB-KW"/>
</dbReference>
<dbReference type="GO" id="GO:0008168">
    <property type="term" value="F:methyltransferase activity"/>
    <property type="evidence" value="ECO:0007669"/>
    <property type="project" value="UniProtKB-KW"/>
</dbReference>
<dbReference type="PANTHER" id="PTHR34009:SF2">
    <property type="entry name" value="PROTEIN STAR"/>
    <property type="match status" value="1"/>
</dbReference>
<dbReference type="RefSeq" id="WP_006988080.1">
    <property type="nucleotide sequence ID" value="NZ_JH594606.1"/>
</dbReference>
<reference evidence="3" key="1">
    <citation type="journal article" date="2012" name="Stand. Genomic Sci.">
        <title>Genome sequence of the Antarctic rhodopsins-containing flavobacterium Gillisia limnaea type strain (R-8282(T)).</title>
        <authorList>
            <person name="Riedel T."/>
            <person name="Held B."/>
            <person name="Nolan M."/>
            <person name="Lucas S."/>
            <person name="Lapidus A."/>
            <person name="Tice H."/>
            <person name="Del Rio T.G."/>
            <person name="Cheng J.F."/>
            <person name="Han C."/>
            <person name="Tapia R."/>
            <person name="Goodwin L.A."/>
            <person name="Pitluck S."/>
            <person name="Liolios K."/>
            <person name="Mavromatis K."/>
            <person name="Pagani I."/>
            <person name="Ivanova N."/>
            <person name="Mikhailova N."/>
            <person name="Pati A."/>
            <person name="Chen A."/>
            <person name="Palaniappan K."/>
            <person name="Land M."/>
            <person name="Rohde M."/>
            <person name="Tindall B.J."/>
            <person name="Detter J.C."/>
            <person name="Goker M."/>
            <person name="Bristow J."/>
            <person name="Eisen J.A."/>
            <person name="Markowitz V."/>
            <person name="Hugenholtz P."/>
            <person name="Kyrpides N.C."/>
            <person name="Klenk H.P."/>
            <person name="Woyke T."/>
        </authorList>
    </citation>
    <scope>NUCLEOTIDE SEQUENCE [LARGE SCALE GENOMIC DNA]</scope>
    <source>
        <strain evidence="3">DSM 15749 / LMG 21470 / R-8282</strain>
    </source>
</reference>
<dbReference type="Pfam" id="PF05050">
    <property type="entry name" value="Methyltransf_21"/>
    <property type="match status" value="1"/>
</dbReference>
<keyword evidence="3" id="KW-1185">Reference proteome</keyword>
<feature type="domain" description="Methyltransferase FkbM" evidence="1">
    <location>
        <begin position="64"/>
        <end position="229"/>
    </location>
</feature>
<keyword evidence="2" id="KW-0489">Methyltransferase</keyword>
<dbReference type="InterPro" id="IPR029063">
    <property type="entry name" value="SAM-dependent_MTases_sf"/>
</dbReference>
<dbReference type="Gene3D" id="3.40.50.150">
    <property type="entry name" value="Vaccinia Virus protein VP39"/>
    <property type="match status" value="1"/>
</dbReference>
<dbReference type="InterPro" id="IPR006342">
    <property type="entry name" value="FkbM_mtfrase"/>
</dbReference>
<dbReference type="GO" id="GO:0005737">
    <property type="term" value="C:cytoplasm"/>
    <property type="evidence" value="ECO:0007669"/>
    <property type="project" value="GOC"/>
</dbReference>
<protein>
    <submittedName>
        <fullName evidence="2">SAM-dependent methyltransferase</fullName>
    </submittedName>
</protein>
<dbReference type="InterPro" id="IPR053202">
    <property type="entry name" value="EGF_Rcpt_Signaling_Reg"/>
</dbReference>
<dbReference type="STRING" id="865937.Gilli_1082"/>
<organism evidence="2 3">
    <name type="scientific">Gillisia limnaea (strain DSM 15749 / LMG 21470 / R-8282)</name>
    <dbReference type="NCBI Taxonomy" id="865937"/>
    <lineage>
        <taxon>Bacteria</taxon>
        <taxon>Pseudomonadati</taxon>
        <taxon>Bacteroidota</taxon>
        <taxon>Flavobacteriia</taxon>
        <taxon>Flavobacteriales</taxon>
        <taxon>Flavobacteriaceae</taxon>
        <taxon>Gillisia</taxon>
    </lineage>
</organism>
<evidence type="ECO:0000313" key="3">
    <source>
        <dbReference type="Proteomes" id="UP000003844"/>
    </source>
</evidence>
<dbReference type="SUPFAM" id="SSF53335">
    <property type="entry name" value="S-adenosyl-L-methionine-dependent methyltransferases"/>
    <property type="match status" value="1"/>
</dbReference>
<accession>H2BV93</accession>
<keyword evidence="2" id="KW-0808">Transferase</keyword>
<evidence type="ECO:0000259" key="1">
    <source>
        <dbReference type="Pfam" id="PF05050"/>
    </source>
</evidence>
<name>H2BV93_GILLR</name>
<dbReference type="OrthoDB" id="9801609at2"/>
<dbReference type="PANTHER" id="PTHR34009">
    <property type="entry name" value="PROTEIN STAR"/>
    <property type="match status" value="1"/>
</dbReference>
<proteinExistence type="predicted"/>
<dbReference type="eggNOG" id="COG1196">
    <property type="taxonomic scope" value="Bacteria"/>
</dbReference>
<dbReference type="GO" id="GO:0005886">
    <property type="term" value="C:plasma membrane"/>
    <property type="evidence" value="ECO:0007669"/>
    <property type="project" value="TreeGrafter"/>
</dbReference>
<dbReference type="GO" id="GO:0016197">
    <property type="term" value="P:endosomal transport"/>
    <property type="evidence" value="ECO:0007669"/>
    <property type="project" value="TreeGrafter"/>
</dbReference>
<dbReference type="GO" id="GO:0006888">
    <property type="term" value="P:endoplasmic reticulum to Golgi vesicle-mediated transport"/>
    <property type="evidence" value="ECO:0007669"/>
    <property type="project" value="TreeGrafter"/>
</dbReference>
<evidence type="ECO:0000313" key="2">
    <source>
        <dbReference type="EMBL" id="EHQ01758.1"/>
    </source>
</evidence>
<dbReference type="AlphaFoldDB" id="H2BV93"/>
<sequence length="245" mass="28574">MGFNKIKKIIIKITPVRIQNIFQESVKKENMKLDSYATLSYSQEGEDLILKRIFEGQKEGFYLDVGAHHPKRFSNTYEFYKMGWRGINIDAMPGSMDGFRKVRPDDINLEYAISNSKENLDFYVFNEPALNTFSRIEAEKNDGVKGYKIVERIKLKTYLLSEILNQYLKEDDKIDFLTIDVEGLDFQVLKSNNWNKFKPFIILVEILNMNSIGDIEKSDINIFLVSKGYSLYAKTTNTCFYKILI</sequence>
<dbReference type="HOGENOM" id="CLU_049570_2_0_10"/>
<dbReference type="Proteomes" id="UP000003844">
    <property type="component" value="Unassembled WGS sequence"/>
</dbReference>